<dbReference type="PANTHER" id="PTHR38048:SF2">
    <property type="entry name" value="HEMERYTHRIN-LIKE DOMAIN-CONTAINING PROTEIN"/>
    <property type="match status" value="1"/>
</dbReference>
<sequence length="260" mass="28460">MAKAWADKPFQLLAIPGTPGAATSKDSRIVAVAADMANAHNLLIRGLNSIYLQGPHVTKPADVADFAFYVTSWVDSVHHHHHGEETILFPAFEAIAKSAGDTAGVMNENVEQHKLFENGLNALKEYASKFVDLTASGDKQFDAAEMKRIIDSFGDALATHLHDEIKTLLALEKFDSKVVKKEYDDMVQKTIKGANVHVVVPLALGCADRTAVGSEGFPPIPFFLPFLCAYVFSRKHKGAWRFSPCDAWGKPQPLQFVGEN</sequence>
<keyword evidence="3" id="KW-1185">Reference proteome</keyword>
<feature type="domain" description="Hemerythrin-like" evidence="1">
    <location>
        <begin position="35"/>
        <end position="170"/>
    </location>
</feature>
<evidence type="ECO:0000259" key="1">
    <source>
        <dbReference type="Pfam" id="PF01814"/>
    </source>
</evidence>
<comment type="caution">
    <text evidence="2">The sequence shown here is derived from an EMBL/GenBank/DDBJ whole genome shotgun (WGS) entry which is preliminary data.</text>
</comment>
<dbReference type="AlphaFoldDB" id="A0A9P9IT87"/>
<organism evidence="2 3">
    <name type="scientific">Dendryphion nanum</name>
    <dbReference type="NCBI Taxonomy" id="256645"/>
    <lineage>
        <taxon>Eukaryota</taxon>
        <taxon>Fungi</taxon>
        <taxon>Dikarya</taxon>
        <taxon>Ascomycota</taxon>
        <taxon>Pezizomycotina</taxon>
        <taxon>Dothideomycetes</taxon>
        <taxon>Pleosporomycetidae</taxon>
        <taxon>Pleosporales</taxon>
        <taxon>Torulaceae</taxon>
        <taxon>Dendryphion</taxon>
    </lineage>
</organism>
<dbReference type="Gene3D" id="1.20.120.520">
    <property type="entry name" value="nmb1532 protein domain like"/>
    <property type="match status" value="1"/>
</dbReference>
<name>A0A9P9IT87_9PLEO</name>
<dbReference type="Proteomes" id="UP000700596">
    <property type="component" value="Unassembled WGS sequence"/>
</dbReference>
<reference evidence="2" key="1">
    <citation type="journal article" date="2021" name="Nat. Commun.">
        <title>Genetic determinants of endophytism in the Arabidopsis root mycobiome.</title>
        <authorList>
            <person name="Mesny F."/>
            <person name="Miyauchi S."/>
            <person name="Thiergart T."/>
            <person name="Pickel B."/>
            <person name="Atanasova L."/>
            <person name="Karlsson M."/>
            <person name="Huettel B."/>
            <person name="Barry K.W."/>
            <person name="Haridas S."/>
            <person name="Chen C."/>
            <person name="Bauer D."/>
            <person name="Andreopoulos W."/>
            <person name="Pangilinan J."/>
            <person name="LaButti K."/>
            <person name="Riley R."/>
            <person name="Lipzen A."/>
            <person name="Clum A."/>
            <person name="Drula E."/>
            <person name="Henrissat B."/>
            <person name="Kohler A."/>
            <person name="Grigoriev I.V."/>
            <person name="Martin F.M."/>
            <person name="Hacquard S."/>
        </authorList>
    </citation>
    <scope>NUCLEOTIDE SEQUENCE</scope>
    <source>
        <strain evidence="2">MPI-CAGE-CH-0243</strain>
    </source>
</reference>
<dbReference type="EMBL" id="JAGMWT010000004">
    <property type="protein sequence ID" value="KAH7130280.1"/>
    <property type="molecule type" value="Genomic_DNA"/>
</dbReference>
<dbReference type="InterPro" id="IPR053206">
    <property type="entry name" value="Dimeric_xanthone_biosynth"/>
</dbReference>
<proteinExistence type="predicted"/>
<dbReference type="InterPro" id="IPR012312">
    <property type="entry name" value="Hemerythrin-like"/>
</dbReference>
<evidence type="ECO:0000313" key="3">
    <source>
        <dbReference type="Proteomes" id="UP000700596"/>
    </source>
</evidence>
<dbReference type="CDD" id="cd12108">
    <property type="entry name" value="Hr-like"/>
    <property type="match status" value="1"/>
</dbReference>
<dbReference type="PANTHER" id="PTHR38048">
    <property type="entry name" value="EXPRESSED PROTEIN"/>
    <property type="match status" value="1"/>
</dbReference>
<dbReference type="Pfam" id="PF01814">
    <property type="entry name" value="Hemerythrin"/>
    <property type="match status" value="1"/>
</dbReference>
<evidence type="ECO:0000313" key="2">
    <source>
        <dbReference type="EMBL" id="KAH7130280.1"/>
    </source>
</evidence>
<accession>A0A9P9IT87</accession>
<dbReference type="OrthoDB" id="58416at2759"/>
<gene>
    <name evidence="2" type="ORF">B0J11DRAFT_248338</name>
</gene>
<protein>
    <recommendedName>
        <fullName evidence="1">Hemerythrin-like domain-containing protein</fullName>
    </recommendedName>
</protein>